<dbReference type="KEGG" id="vta:B1474"/>
<dbReference type="EMBL" id="LT960612">
    <property type="protein sequence ID" value="SON53085.1"/>
    <property type="molecule type" value="Genomic_DNA"/>
</dbReference>
<gene>
    <name evidence="1" type="ORF">VTAP4600_B1474</name>
</gene>
<dbReference type="OrthoDB" id="9805822at2"/>
<dbReference type="RefSeq" id="WP_102525170.1">
    <property type="nucleotide sequence ID" value="NZ_LT960612.1"/>
</dbReference>
<dbReference type="Proteomes" id="UP000235828">
    <property type="component" value="Chromosome B"/>
</dbReference>
<accession>A0A2N8ZMD9</accession>
<protein>
    <submittedName>
        <fullName evidence="1">Uncharacterized protein</fullName>
    </submittedName>
</protein>
<reference evidence="1 2" key="1">
    <citation type="submission" date="2017-10" db="EMBL/GenBank/DDBJ databases">
        <authorList>
            <person name="Banno H."/>
            <person name="Chua N.-H."/>
        </authorList>
    </citation>
    <scope>NUCLEOTIDE SEQUENCE [LARGE SCALE GENOMIC DNA]</scope>
    <source>
        <strain evidence="1">Vibrio tapetis CECT4600</strain>
    </source>
</reference>
<sequence length="238" mass="27538">MQRVLLAVTGNHPQVVTETLFSMHQAKQPMPEKIIVMNTPDSRVNREHYLLIQQGLERFISEHQLDPIELSEQCTTGTKERSVKPCQRLTLIINPRKLTLNIADEEIKLTPKYFAFYSWLLKRESQGQSLLEIERGFEDNTHLARDYLDSAYDVVRDPRFYGTFGIEREDITDNSLGSLKGMDRKYVEQCRSNLKRKFREALSADLAKRLEVKSGKVDKVHACWLKLAANDIDVQWAA</sequence>
<keyword evidence="2" id="KW-1185">Reference proteome</keyword>
<evidence type="ECO:0000313" key="2">
    <source>
        <dbReference type="Proteomes" id="UP000235828"/>
    </source>
</evidence>
<dbReference type="AlphaFoldDB" id="A0A2N8ZMD9"/>
<proteinExistence type="predicted"/>
<name>A0A2N8ZMD9_9VIBR</name>
<organism evidence="1 2">
    <name type="scientific">Vibrio tapetis subsp. tapetis</name>
    <dbReference type="NCBI Taxonomy" id="1671868"/>
    <lineage>
        <taxon>Bacteria</taxon>
        <taxon>Pseudomonadati</taxon>
        <taxon>Pseudomonadota</taxon>
        <taxon>Gammaproteobacteria</taxon>
        <taxon>Vibrionales</taxon>
        <taxon>Vibrionaceae</taxon>
        <taxon>Vibrio</taxon>
    </lineage>
</organism>
<evidence type="ECO:0000313" key="1">
    <source>
        <dbReference type="EMBL" id="SON53085.1"/>
    </source>
</evidence>